<dbReference type="PANTHER" id="PTHR23279:SF6">
    <property type="entry name" value="DEFECTIVE PROBOSCIS EXTENSION RESPONSE 7, ISOFORM F"/>
    <property type="match status" value="1"/>
</dbReference>
<dbReference type="EnsemblMetazoa" id="ADAC009264-RA">
    <property type="protein sequence ID" value="ADAC009264-PA"/>
    <property type="gene ID" value="ADAC009264"/>
</dbReference>
<dbReference type="EMBL" id="ADMH02002101">
    <property type="protein sequence ID" value="ETN59110.1"/>
    <property type="molecule type" value="Genomic_DNA"/>
</dbReference>
<dbReference type="InterPro" id="IPR013783">
    <property type="entry name" value="Ig-like_fold"/>
</dbReference>
<protein>
    <recommendedName>
        <fullName evidence="4">Ig-like domain-containing protein</fullName>
    </recommendedName>
</protein>
<dbReference type="InterPro" id="IPR036179">
    <property type="entry name" value="Ig-like_dom_sf"/>
</dbReference>
<reference evidence="1 3" key="1">
    <citation type="journal article" date="2010" name="BMC Genomics">
        <title>Combination of measures distinguishes pre-miRNAs from other stem-loops in the genome of the newly sequenced Anopheles darlingi.</title>
        <authorList>
            <person name="Mendes N.D."/>
            <person name="Freitas A.T."/>
            <person name="Vasconcelos A.T."/>
            <person name="Sagot M.F."/>
        </authorList>
    </citation>
    <scope>NUCLEOTIDE SEQUENCE</scope>
</reference>
<reference evidence="1" key="3">
    <citation type="journal article" date="2013" name="Nucleic Acids Res.">
        <title>The genome of Anopheles darlingi, the main neotropical malaria vector.</title>
        <authorList>
            <person name="Marinotti O."/>
            <person name="Cerqueira G.C."/>
            <person name="de Almeida L.G."/>
            <person name="Ferro M.I."/>
            <person name="Loreto E.L."/>
            <person name="Zaha A."/>
            <person name="Teixeira S.M."/>
            <person name="Wespiser A.R."/>
            <person name="Almeida E Silva A."/>
            <person name="Schlindwein A.D."/>
            <person name="Pacheco A.C."/>
            <person name="Silva A.L."/>
            <person name="Graveley B.R."/>
            <person name="Walenz B.P."/>
            <person name="Lima Bde A."/>
            <person name="Ribeiro C.A."/>
            <person name="Nunes-Silva C.G."/>
            <person name="de Carvalho C.R."/>
            <person name="Soares C.M."/>
            <person name="de Menezes C.B."/>
            <person name="Matiolli C."/>
            <person name="Caffrey D."/>
            <person name="Araujo D.A."/>
            <person name="de Oliveira D.M."/>
            <person name="Golenbock D."/>
            <person name="Grisard E.C."/>
            <person name="Fantinatti-Garboggini F."/>
            <person name="de Carvalho F.M."/>
            <person name="Barcellos F.G."/>
            <person name="Prosdocimi F."/>
            <person name="May G."/>
            <person name="Azevedo Junior G.M."/>
            <person name="Guimaraes G.M."/>
            <person name="Goldman G.H."/>
            <person name="Padilha I.Q."/>
            <person name="Batista Jda S."/>
            <person name="Ferro J.A."/>
            <person name="Ribeiro J.M."/>
            <person name="Fietto J.L."/>
            <person name="Dabbas K.M."/>
            <person name="Cerdeira L."/>
            <person name="Agnez-Lima L.F."/>
            <person name="Brocchi M."/>
            <person name="de Carvalho M.O."/>
            <person name="Teixeira Mde M."/>
            <person name="Diniz Maia Mde M."/>
            <person name="Goldman M.H."/>
            <person name="Cruz Schneider M.P."/>
            <person name="Felipe M.S."/>
            <person name="Hungria M."/>
            <person name="Nicolas M.F."/>
            <person name="Pereira M."/>
            <person name="Montes M.A."/>
            <person name="Cantao M.E."/>
            <person name="Vincentz M."/>
            <person name="Rafael M.S."/>
            <person name="Silverman N."/>
            <person name="Stoco P.H."/>
            <person name="Souza R.C."/>
            <person name="Vicentini R."/>
            <person name="Gazzinelli R.T."/>
            <person name="Neves Rde O."/>
            <person name="Silva R."/>
            <person name="Astolfi-Filho S."/>
            <person name="Maciel T.E."/>
            <person name="Urmenyi T.P."/>
            <person name="Tadei W.P."/>
            <person name="Camargo E.P."/>
            <person name="de Vasconcelos A.T."/>
        </authorList>
    </citation>
    <scope>NUCLEOTIDE SEQUENCE</scope>
</reference>
<dbReference type="InterPro" id="IPR037448">
    <property type="entry name" value="Zig-8"/>
</dbReference>
<dbReference type="OMA" id="PRTAYPK"/>
<dbReference type="GO" id="GO:0032589">
    <property type="term" value="C:neuron projection membrane"/>
    <property type="evidence" value="ECO:0007669"/>
    <property type="project" value="TreeGrafter"/>
</dbReference>
<dbReference type="HOGENOM" id="CLU_2225408_0_0_1"/>
<dbReference type="VEuPathDB" id="VectorBase:ADAC009264"/>
<proteinExistence type="predicted"/>
<sequence>MSRADKKLHFPRTAYPKLETIRPKADVLCCAGPGRAEMKFHGSSIVDFDSARGGISLETEKTEGGTSSRLMLTRATLRDSGNYTCVPTGAISASVQVHVLNGKYSK</sequence>
<organism evidence="1">
    <name type="scientific">Anopheles darlingi</name>
    <name type="common">Mosquito</name>
    <dbReference type="NCBI Taxonomy" id="43151"/>
    <lineage>
        <taxon>Eukaryota</taxon>
        <taxon>Metazoa</taxon>
        <taxon>Ecdysozoa</taxon>
        <taxon>Arthropoda</taxon>
        <taxon>Hexapoda</taxon>
        <taxon>Insecta</taxon>
        <taxon>Pterygota</taxon>
        <taxon>Neoptera</taxon>
        <taxon>Endopterygota</taxon>
        <taxon>Diptera</taxon>
        <taxon>Nematocera</taxon>
        <taxon>Culicoidea</taxon>
        <taxon>Culicidae</taxon>
        <taxon>Anophelinae</taxon>
        <taxon>Anopheles</taxon>
    </lineage>
</organism>
<evidence type="ECO:0000313" key="2">
    <source>
        <dbReference type="EnsemblMetazoa" id="ADAC009264-PA"/>
    </source>
</evidence>
<gene>
    <name evidence="1" type="ORF">AND_009264</name>
</gene>
<dbReference type="Gene3D" id="2.60.40.10">
    <property type="entry name" value="Immunoglobulins"/>
    <property type="match status" value="1"/>
</dbReference>
<evidence type="ECO:0008006" key="4">
    <source>
        <dbReference type="Google" id="ProtNLM"/>
    </source>
</evidence>
<reference evidence="1" key="2">
    <citation type="submission" date="2010-05" db="EMBL/GenBank/DDBJ databases">
        <authorList>
            <person name="Almeida L.G."/>
            <person name="Nicolas M.F."/>
            <person name="Souza R.C."/>
            <person name="Vasconcelos A.T.R."/>
        </authorList>
    </citation>
    <scope>NUCLEOTIDE SEQUENCE</scope>
</reference>
<dbReference type="eggNOG" id="KOG3510">
    <property type="taxonomic scope" value="Eukaryota"/>
</dbReference>
<dbReference type="GO" id="GO:0050808">
    <property type="term" value="P:synapse organization"/>
    <property type="evidence" value="ECO:0007669"/>
    <property type="project" value="TreeGrafter"/>
</dbReference>
<dbReference type="Proteomes" id="UP000000673">
    <property type="component" value="Unassembled WGS sequence"/>
</dbReference>
<dbReference type="SUPFAM" id="SSF48726">
    <property type="entry name" value="Immunoglobulin"/>
    <property type="match status" value="1"/>
</dbReference>
<name>W5J8B0_ANODA</name>
<dbReference type="AlphaFoldDB" id="W5J8B0"/>
<reference evidence="2" key="4">
    <citation type="submission" date="2015-06" db="UniProtKB">
        <authorList>
            <consortium name="EnsemblMetazoa"/>
        </authorList>
    </citation>
    <scope>IDENTIFICATION</scope>
</reference>
<dbReference type="STRING" id="43151.W5J8B0"/>
<evidence type="ECO:0000313" key="3">
    <source>
        <dbReference type="Proteomes" id="UP000000673"/>
    </source>
</evidence>
<accession>W5J8B0</accession>
<keyword evidence="3" id="KW-1185">Reference proteome</keyword>
<dbReference type="PANTHER" id="PTHR23279">
    <property type="entry name" value="DEFECTIVE PROBOSCIS EXTENSION RESPONSE DPR -RELATED"/>
    <property type="match status" value="1"/>
</dbReference>
<evidence type="ECO:0000313" key="1">
    <source>
        <dbReference type="EMBL" id="ETN59110.1"/>
    </source>
</evidence>